<accession>A0A939EM21</accession>
<dbReference type="Pfam" id="PF13347">
    <property type="entry name" value="MFS_2"/>
    <property type="match status" value="1"/>
</dbReference>
<keyword evidence="2" id="KW-0472">Membrane</keyword>
<keyword evidence="2" id="KW-0812">Transmembrane</keyword>
<feature type="transmembrane region" description="Helical" evidence="2">
    <location>
        <begin position="87"/>
        <end position="111"/>
    </location>
</feature>
<dbReference type="Proteomes" id="UP000664779">
    <property type="component" value="Unassembled WGS sequence"/>
</dbReference>
<dbReference type="GO" id="GO:0015293">
    <property type="term" value="F:symporter activity"/>
    <property type="evidence" value="ECO:0007669"/>
    <property type="project" value="InterPro"/>
</dbReference>
<evidence type="ECO:0000256" key="1">
    <source>
        <dbReference type="ARBA" id="ARBA00009617"/>
    </source>
</evidence>
<keyword evidence="2" id="KW-1133">Transmembrane helix</keyword>
<dbReference type="SUPFAM" id="SSF103473">
    <property type="entry name" value="MFS general substrate transporter"/>
    <property type="match status" value="1"/>
</dbReference>
<comment type="similarity">
    <text evidence="1">Belongs to the sodium:galactoside symporter (TC 2.A.2) family.</text>
</comment>
<feature type="transmembrane region" description="Helical" evidence="2">
    <location>
        <begin position="20"/>
        <end position="41"/>
    </location>
</feature>
<sequence>MAFPLAFAGLPIYLHAPDFYATALGVPLTTLGLVLLVLRLIDAVQDPLIGLIGDRYPQHRQLLLLSGVVGLGAGLTMLFHPHHSAPITWFALSVLLCTTGFSIVTIFLQTLGGLWDVAEVERSRITSWREAIGLLGLLTAAAGPALLGVSSNPQRAFHLYSLYYLPILAVATAALLYWTTQVRLLSQQQDKNDHAKKLLRWRDIFSHPWRRRFFALYGLNTLASAIPAVLVLFFIRDRLEAEAATGTFLMIYFLSGAGSMPIWHFVATRLGKYRAWGGSMGVAIVTFIWASFLGPGDLFAYGVICALSGLALGADLALPPAILADHINDSAGSREASRLFSVTTLTTKTSLACATGLVLPLLGFAGYQPGEALPMGLGPLLNITYATLPCCLKILCLVMLLRWQGGGTARSALFDTPV</sequence>
<comment type="caution">
    <text evidence="3">The sequence shown here is derived from an EMBL/GenBank/DDBJ whole genome shotgun (WGS) entry which is preliminary data.</text>
</comment>
<dbReference type="InterPro" id="IPR036259">
    <property type="entry name" value="MFS_trans_sf"/>
</dbReference>
<dbReference type="GO" id="GO:0005886">
    <property type="term" value="C:plasma membrane"/>
    <property type="evidence" value="ECO:0007669"/>
    <property type="project" value="TreeGrafter"/>
</dbReference>
<dbReference type="PANTHER" id="PTHR11328">
    <property type="entry name" value="MAJOR FACILITATOR SUPERFAMILY DOMAIN-CONTAINING PROTEIN"/>
    <property type="match status" value="1"/>
</dbReference>
<gene>
    <name evidence="3" type="ORF">J0X15_01100</name>
</gene>
<organism evidence="3 4">
    <name type="scientific">Roseibium limicola</name>
    <dbReference type="NCBI Taxonomy" id="2816037"/>
    <lineage>
        <taxon>Bacteria</taxon>
        <taxon>Pseudomonadati</taxon>
        <taxon>Pseudomonadota</taxon>
        <taxon>Alphaproteobacteria</taxon>
        <taxon>Hyphomicrobiales</taxon>
        <taxon>Stappiaceae</taxon>
        <taxon>Roseibium</taxon>
    </lineage>
</organism>
<feature type="transmembrane region" description="Helical" evidence="2">
    <location>
        <begin position="273"/>
        <end position="292"/>
    </location>
</feature>
<evidence type="ECO:0000313" key="4">
    <source>
        <dbReference type="Proteomes" id="UP000664779"/>
    </source>
</evidence>
<keyword evidence="4" id="KW-1185">Reference proteome</keyword>
<feature type="transmembrane region" description="Helical" evidence="2">
    <location>
        <begin position="339"/>
        <end position="363"/>
    </location>
</feature>
<reference evidence="3" key="1">
    <citation type="submission" date="2021-03" db="EMBL/GenBank/DDBJ databases">
        <title>Roseibium sp. CAU 1637 isolated from Incheon.</title>
        <authorList>
            <person name="Kim W."/>
        </authorList>
    </citation>
    <scope>NUCLEOTIDE SEQUENCE</scope>
    <source>
        <strain evidence="3">CAU 1637</strain>
    </source>
</reference>
<evidence type="ECO:0000313" key="3">
    <source>
        <dbReference type="EMBL" id="MBO0343803.1"/>
    </source>
</evidence>
<dbReference type="AlphaFoldDB" id="A0A939EM21"/>
<feature type="transmembrane region" description="Helical" evidence="2">
    <location>
        <begin position="62"/>
        <end position="81"/>
    </location>
</feature>
<feature type="transmembrane region" description="Helical" evidence="2">
    <location>
        <begin position="214"/>
        <end position="235"/>
    </location>
</feature>
<dbReference type="EMBL" id="JAFLNF010000001">
    <property type="protein sequence ID" value="MBO0343803.1"/>
    <property type="molecule type" value="Genomic_DNA"/>
</dbReference>
<dbReference type="GO" id="GO:0008643">
    <property type="term" value="P:carbohydrate transport"/>
    <property type="evidence" value="ECO:0007669"/>
    <property type="project" value="InterPro"/>
</dbReference>
<dbReference type="PANTHER" id="PTHR11328:SF24">
    <property type="entry name" value="MAJOR FACILITATOR SUPERFAMILY (MFS) PROFILE DOMAIN-CONTAINING PROTEIN"/>
    <property type="match status" value="1"/>
</dbReference>
<feature type="transmembrane region" description="Helical" evidence="2">
    <location>
        <begin position="161"/>
        <end position="179"/>
    </location>
</feature>
<feature type="transmembrane region" description="Helical" evidence="2">
    <location>
        <begin position="383"/>
        <end position="401"/>
    </location>
</feature>
<feature type="transmembrane region" description="Helical" evidence="2">
    <location>
        <begin position="298"/>
        <end position="318"/>
    </location>
</feature>
<name>A0A939EM21_9HYPH</name>
<feature type="transmembrane region" description="Helical" evidence="2">
    <location>
        <begin position="247"/>
        <end position="266"/>
    </location>
</feature>
<feature type="transmembrane region" description="Helical" evidence="2">
    <location>
        <begin position="131"/>
        <end position="149"/>
    </location>
</feature>
<proteinExistence type="inferred from homology"/>
<evidence type="ECO:0000256" key="2">
    <source>
        <dbReference type="SAM" id="Phobius"/>
    </source>
</evidence>
<dbReference type="InterPro" id="IPR039672">
    <property type="entry name" value="MFS_2"/>
</dbReference>
<dbReference type="Gene3D" id="1.20.1250.20">
    <property type="entry name" value="MFS general substrate transporter like domains"/>
    <property type="match status" value="1"/>
</dbReference>
<protein>
    <submittedName>
        <fullName evidence="3">MFS transporter</fullName>
    </submittedName>
</protein>